<organism evidence="16">
    <name type="scientific">Human papillomavirus</name>
    <dbReference type="NCBI Taxonomy" id="10566"/>
    <lineage>
        <taxon>Viruses</taxon>
        <taxon>Monodnaviria</taxon>
        <taxon>Shotokuvirae</taxon>
        <taxon>Cossaviricota</taxon>
        <taxon>Papovaviricetes</taxon>
        <taxon>Zurhausenvirales</taxon>
        <taxon>Papillomaviridae</taxon>
    </lineage>
</organism>
<evidence type="ECO:0000256" key="5">
    <source>
        <dbReference type="ARBA" id="ARBA00022581"/>
    </source>
</evidence>
<keyword evidence="11 15" id="KW-1176">Cytoplasmic inwards viral transport</keyword>
<name>A0A385PKH2_9PAPI</name>
<keyword evidence="12 15" id="KW-0238">DNA-binding</keyword>
<accession>A0A385PKH2</accession>
<gene>
    <name evidence="15" type="primary">L2</name>
</gene>
<keyword evidence="8 15" id="KW-0426">Late protein</keyword>
<keyword evidence="4 15" id="KW-1048">Host nucleus</keyword>
<dbReference type="InterPro" id="IPR000784">
    <property type="entry name" value="Late_L2"/>
</dbReference>
<evidence type="ECO:0000256" key="1">
    <source>
        <dbReference type="ARBA" id="ARBA00022524"/>
    </source>
</evidence>
<keyword evidence="13" id="KW-1015">Disulfide bond</keyword>
<evidence type="ECO:0000256" key="15">
    <source>
        <dbReference type="HAMAP-Rule" id="MF_04003"/>
    </source>
</evidence>
<evidence type="ECO:0000256" key="12">
    <source>
        <dbReference type="ARBA" id="ARBA00023125"/>
    </source>
</evidence>
<evidence type="ECO:0000256" key="14">
    <source>
        <dbReference type="ARBA" id="ARBA00023296"/>
    </source>
</evidence>
<dbReference type="GO" id="GO:0043657">
    <property type="term" value="C:host cell"/>
    <property type="evidence" value="ECO:0007669"/>
    <property type="project" value="GOC"/>
</dbReference>
<sequence>MYRTGRNKRASAEDLYTQCGTGDCPEDVRRKIEGDTWADRLLKWFGSFVYFGGLGIGTGRGSGGSTGYRPLGGTQRPVTDTIPVRPAVPLDPVGPIDIIPIDPINPTGSSVIELAQLPDPSVIDIGNPTTNLDAGEIDVISATDPISDVTGASGQPTVVTTANEDVAILEVQPIPPPKRFALDVQNSPTSTHITVYSATTHPDPDINIFIDSQFDGEVVGDVEEIPLEPLNRFQEFEIEETPPKSSTPVQVLERFAGSARRLYNRYTEQVMTRNPNFLGSVSRAVQFEFSNPAFEPDVTMQFEADIAEIAAAPDYDFRDIQTLHRPQYSVTAQGNIRVSRLGYRSAMTTRSGLQVGRPVHFYQDISPIKPTDFIEMQSLNTTSHTSTLVDALSSDIFVNPAFDNSLFNEEDLLDPLNEKFENAHLIITGTDEFNETYQIPVSFSNTLPSVFIDDIGDIYVVHPNMFDVPNKLTPSVPVPSTLHQGYSDDYFLHPSLYRKKRKRSDMF</sequence>
<keyword evidence="14 15" id="KW-1160">Virus entry into host cell</keyword>
<dbReference type="GO" id="GO:0042025">
    <property type="term" value="C:host cell nucleus"/>
    <property type="evidence" value="ECO:0007669"/>
    <property type="project" value="UniProtKB-SubCell"/>
</dbReference>
<evidence type="ECO:0000256" key="10">
    <source>
        <dbReference type="ARBA" id="ARBA00023046"/>
    </source>
</evidence>
<protein>
    <recommendedName>
        <fullName evidence="15">Minor capsid protein L2</fullName>
    </recommendedName>
</protein>
<evidence type="ECO:0000256" key="2">
    <source>
        <dbReference type="ARBA" id="ARBA00022553"/>
    </source>
</evidence>
<evidence type="ECO:0000256" key="6">
    <source>
        <dbReference type="ARBA" id="ARBA00022812"/>
    </source>
</evidence>
<dbReference type="GO" id="GO:0005198">
    <property type="term" value="F:structural molecule activity"/>
    <property type="evidence" value="ECO:0007669"/>
    <property type="project" value="UniProtKB-UniRule"/>
</dbReference>
<comment type="function">
    <text evidence="15">Minor protein of the capsid that localizes along the inner surface of the virion, within the central cavities beneath the L1 pentamers. Plays a role in capsid stabilization through interaction with the major capsid protein L1. Once the virion enters the host cell, L2 escorts the genomic DNA into the nucleus by promoting escape from the endosomal compartments and traffic through the host Golgi network. Mechanistically, the C-terminus of L2 possesses a cell-penetrating peptide that protudes from the host endosome, interacts with host cytoplasmic retromer cargo and thereby mediates the capsid delivery to the host trans-Golgi network. Plays a role through its interaction with host dynein in the intracellular microtubule-dependent transport of viral capsid toward the nucleus. Mediates the viral genome import into the nucleus through binding to host importins. Once within the nucleus, L2 localizes viral genomes to host PML bodies in order to activate early gene expression for establishment of infection. Later on, promotes late gene expression by interacting with the viral E2 protein and by inhibiting its transcriptional activation functions. During virion assembly, encapsidates the genome by direct interaction with the viral DNA.</text>
</comment>
<evidence type="ECO:0000256" key="11">
    <source>
        <dbReference type="ARBA" id="ARBA00023120"/>
    </source>
</evidence>
<keyword evidence="2 15" id="KW-0597">Phosphoprotein</keyword>
<dbReference type="GO" id="GO:0046718">
    <property type="term" value="P:symbiont entry into host cell"/>
    <property type="evidence" value="ECO:0007669"/>
    <property type="project" value="UniProtKB-KW"/>
</dbReference>
<keyword evidence="5 15" id="KW-0945">Host-virus interaction</keyword>
<evidence type="ECO:0000256" key="9">
    <source>
        <dbReference type="ARBA" id="ARBA00022952"/>
    </source>
</evidence>
<keyword evidence="7 15" id="KW-0946">Virion</keyword>
<evidence type="ECO:0000256" key="8">
    <source>
        <dbReference type="ARBA" id="ARBA00022921"/>
    </source>
</evidence>
<comment type="similarity">
    <text evidence="15">Belongs to the papillomaviridae L2 protein family.</text>
</comment>
<evidence type="ECO:0000256" key="4">
    <source>
        <dbReference type="ARBA" id="ARBA00022562"/>
    </source>
</evidence>
<dbReference type="GO" id="GO:0003677">
    <property type="term" value="F:DNA binding"/>
    <property type="evidence" value="ECO:0007669"/>
    <property type="project" value="UniProtKB-UniRule"/>
</dbReference>
<keyword evidence="1 15" id="KW-1163">Viral penetration into host nucleus</keyword>
<reference evidence="16" key="1">
    <citation type="journal article" date="2018" name="Nat. Med.">
        <title>Expanded skin virome in DOCK8-deficient patients.</title>
        <authorList>
            <consortium name="NISC Comparative Sequencing Program"/>
            <person name="Tirosh O."/>
            <person name="Conlan S."/>
            <person name="Deming C."/>
            <person name="Lee-Lin S.Q."/>
            <person name="Huang X."/>
            <person name="Su H.C."/>
            <person name="Freeman A.F."/>
            <person name="Segre J.A."/>
            <person name="Kong H.H."/>
        </authorList>
    </citation>
    <scope>NUCLEOTIDE SEQUENCE</scope>
    <source>
        <strain evidence="16">HPV-mSK_133</strain>
    </source>
</reference>
<proteinExistence type="inferred from homology"/>
<dbReference type="GO" id="GO:0019028">
    <property type="term" value="C:viral capsid"/>
    <property type="evidence" value="ECO:0007669"/>
    <property type="project" value="UniProtKB-UniRule"/>
</dbReference>
<dbReference type="GO" id="GO:0075521">
    <property type="term" value="P:microtubule-dependent intracellular transport of viral material towards nucleus"/>
    <property type="evidence" value="ECO:0007669"/>
    <property type="project" value="UniProtKB-UniRule"/>
</dbReference>
<comment type="PTM">
    <text evidence="15">Highly phosphorylated.</text>
</comment>
<keyword evidence="6" id="KW-1040">Host Golgi apparatus</keyword>
<evidence type="ECO:0000256" key="13">
    <source>
        <dbReference type="ARBA" id="ARBA00023157"/>
    </source>
</evidence>
<dbReference type="Pfam" id="PF00513">
    <property type="entry name" value="Late_protein_L2"/>
    <property type="match status" value="1"/>
</dbReference>
<comment type="subcellular location">
    <subcellularLocation>
        <location evidence="15">Virion</location>
    </subcellularLocation>
    <subcellularLocation>
        <location evidence="15">Host nucleus</location>
    </subcellularLocation>
</comment>
<keyword evidence="3 15" id="KW-0167">Capsid protein</keyword>
<dbReference type="HAMAP" id="MF_04003">
    <property type="entry name" value="PPV_L2"/>
    <property type="match status" value="1"/>
</dbReference>
<keyword evidence="10" id="KW-1039">Host endosome</keyword>
<evidence type="ECO:0000256" key="7">
    <source>
        <dbReference type="ARBA" id="ARBA00022844"/>
    </source>
</evidence>
<dbReference type="EMBL" id="MH777275">
    <property type="protein sequence ID" value="AYA94118.1"/>
    <property type="molecule type" value="Genomic_DNA"/>
</dbReference>
<comment type="caution">
    <text evidence="15">Lacks conserved residue(s) required for the propagation of feature annotation.</text>
</comment>
<keyword evidence="9 15" id="KW-1177">Microtubular inwards viral transport</keyword>
<evidence type="ECO:0000256" key="3">
    <source>
        <dbReference type="ARBA" id="ARBA00022561"/>
    </source>
</evidence>
<evidence type="ECO:0000313" key="16">
    <source>
        <dbReference type="EMBL" id="AYA94118.1"/>
    </source>
</evidence>
<dbReference type="GO" id="GO:0075732">
    <property type="term" value="P:viral penetration into host nucleus"/>
    <property type="evidence" value="ECO:0007669"/>
    <property type="project" value="UniProtKB-KW"/>
</dbReference>
<comment type="subunit">
    <text evidence="15">Interacts with major capsid protein L1. Interacts with E2; this interaction inhibits E2 transcriptional activity but not the DNA replication function E2. Interacts with host HSPA8; this interaction is required for L2 nuclear translocation. Interacts with host importins KPNB2 and KPNB3. Forms a complex with importin alpha2-beta1 heterodimers via interaction with the importin alpha2 adapter. Interacts with host DYNLT1; this interaction is essential for virus intracellular transport during entry. Interacts (via C-terminus) with host retromer subunits VPS35 AND VPS29.</text>
</comment>